<dbReference type="EMBL" id="BGZK01000083">
    <property type="protein sequence ID" value="GBP16947.1"/>
    <property type="molecule type" value="Genomic_DNA"/>
</dbReference>
<evidence type="ECO:0000313" key="1">
    <source>
        <dbReference type="EMBL" id="GBP16947.1"/>
    </source>
</evidence>
<reference evidence="1 2" key="1">
    <citation type="journal article" date="2019" name="Commun. Biol.">
        <title>The bagworm genome reveals a unique fibroin gene that provides high tensile strength.</title>
        <authorList>
            <person name="Kono N."/>
            <person name="Nakamura H."/>
            <person name="Ohtoshi R."/>
            <person name="Tomita M."/>
            <person name="Numata K."/>
            <person name="Arakawa K."/>
        </authorList>
    </citation>
    <scope>NUCLEOTIDE SEQUENCE [LARGE SCALE GENOMIC DNA]</scope>
</reference>
<dbReference type="Proteomes" id="UP000299102">
    <property type="component" value="Unassembled WGS sequence"/>
</dbReference>
<sequence>MRMRGVRRERSRRQVQTLNLVLRRSPHSAVVYKRSYCSLVPEIVINVISGQGLRGGALCATCERCGGGGCHAREPRRRRVRLRVVRGVFALPAVHRAVCASDALLRHRRGRRLLRRRRRRLTTSAGIRRAMIAVAKRQMLSYEIKLIMAKQDGGQNLESGRGEIESGNVVDIVIECGTKIKIKSVTELEIGSSAVTGIDSGTGAEISIGIYLNRERVQNHKRDRDWIQD</sequence>
<keyword evidence="2" id="KW-1185">Reference proteome</keyword>
<evidence type="ECO:0000313" key="2">
    <source>
        <dbReference type="Proteomes" id="UP000299102"/>
    </source>
</evidence>
<organism evidence="1 2">
    <name type="scientific">Eumeta variegata</name>
    <name type="common">Bagworm moth</name>
    <name type="synonym">Eumeta japonica</name>
    <dbReference type="NCBI Taxonomy" id="151549"/>
    <lineage>
        <taxon>Eukaryota</taxon>
        <taxon>Metazoa</taxon>
        <taxon>Ecdysozoa</taxon>
        <taxon>Arthropoda</taxon>
        <taxon>Hexapoda</taxon>
        <taxon>Insecta</taxon>
        <taxon>Pterygota</taxon>
        <taxon>Neoptera</taxon>
        <taxon>Endopterygota</taxon>
        <taxon>Lepidoptera</taxon>
        <taxon>Glossata</taxon>
        <taxon>Ditrysia</taxon>
        <taxon>Tineoidea</taxon>
        <taxon>Psychidae</taxon>
        <taxon>Oiketicinae</taxon>
        <taxon>Eumeta</taxon>
    </lineage>
</organism>
<name>A0A4C1TSH9_EUMVA</name>
<comment type="caution">
    <text evidence="1">The sequence shown here is derived from an EMBL/GenBank/DDBJ whole genome shotgun (WGS) entry which is preliminary data.</text>
</comment>
<dbReference type="AlphaFoldDB" id="A0A4C1TSH9"/>
<proteinExistence type="predicted"/>
<gene>
    <name evidence="1" type="ORF">EVAR_101968_1</name>
</gene>
<accession>A0A4C1TSH9</accession>
<protein>
    <submittedName>
        <fullName evidence="1">Uncharacterized protein</fullName>
    </submittedName>
</protein>